<feature type="signal peptide" evidence="1">
    <location>
        <begin position="1"/>
        <end position="24"/>
    </location>
</feature>
<proteinExistence type="predicted"/>
<comment type="caution">
    <text evidence="2">The sequence shown here is derived from an EMBL/GenBank/DDBJ whole genome shotgun (WGS) entry which is preliminary data.</text>
</comment>
<evidence type="ECO:0000313" key="2">
    <source>
        <dbReference type="EMBL" id="RDE73279.1"/>
    </source>
</evidence>
<gene>
    <name evidence="2" type="ORF">DPV93_04110</name>
</gene>
<organism evidence="2 3">
    <name type="scientific">Haemophilus sputorum</name>
    <dbReference type="NCBI Taxonomy" id="1078480"/>
    <lineage>
        <taxon>Bacteria</taxon>
        <taxon>Pseudomonadati</taxon>
        <taxon>Pseudomonadota</taxon>
        <taxon>Gammaproteobacteria</taxon>
        <taxon>Pasteurellales</taxon>
        <taxon>Pasteurellaceae</taxon>
        <taxon>Haemophilus</taxon>
    </lineage>
</organism>
<protein>
    <recommendedName>
        <fullName evidence="4">Lipoprotein</fullName>
    </recommendedName>
</protein>
<reference evidence="2 3" key="1">
    <citation type="submission" date="2018-05" db="EMBL/GenBank/DDBJ databases">
        <title>Draft Genome Sequences for a Diverse set of 7 Haemophilus Species.</title>
        <authorList>
            <person name="Nichols M."/>
            <person name="Topaz N."/>
            <person name="Wang X."/>
            <person name="Wang X."/>
            <person name="Boxrud D."/>
        </authorList>
    </citation>
    <scope>NUCLEOTIDE SEQUENCE [LARGE SCALE GENOMIC DNA]</scope>
    <source>
        <strain evidence="2 3">C2002001239</strain>
    </source>
</reference>
<dbReference type="PROSITE" id="PS51257">
    <property type="entry name" value="PROKAR_LIPOPROTEIN"/>
    <property type="match status" value="1"/>
</dbReference>
<name>A0A369YEQ4_9PAST</name>
<evidence type="ECO:0000256" key="1">
    <source>
        <dbReference type="SAM" id="SignalP"/>
    </source>
</evidence>
<evidence type="ECO:0008006" key="4">
    <source>
        <dbReference type="Google" id="ProtNLM"/>
    </source>
</evidence>
<feature type="chain" id="PRO_5016936496" description="Lipoprotein" evidence="1">
    <location>
        <begin position="25"/>
        <end position="211"/>
    </location>
</feature>
<evidence type="ECO:0000313" key="3">
    <source>
        <dbReference type="Proteomes" id="UP000253872"/>
    </source>
</evidence>
<dbReference type="AlphaFoldDB" id="A0A369YEQ4"/>
<dbReference type="Proteomes" id="UP000253872">
    <property type="component" value="Unassembled WGS sequence"/>
</dbReference>
<accession>A0A369YEQ4</accession>
<sequence>MKKIILSSLLAISVLSFSACQSQAAYVERPMPTEKLVNNQLPDIPADLLKPIPISNMQSPTGKEDFTKFFKLLNESNLEFMPNFDEQLLLSSQNFDGNLENFEKDVKNRIENHIKNVWNQSEKEIKKLEELKAKIQDKEVKAIIQYMINVFKFSMDSWAKMTNTYIKKEKPTVHDYSLFNEANRKFELKSEPVKEIFRDAMSKFMKKYEEK</sequence>
<keyword evidence="1" id="KW-0732">Signal</keyword>
<dbReference type="RefSeq" id="WP_111402421.1">
    <property type="nucleotide sequence ID" value="NZ_CAURJL010000008.1"/>
</dbReference>
<dbReference type="EMBL" id="QEPN01000002">
    <property type="protein sequence ID" value="RDE73279.1"/>
    <property type="molecule type" value="Genomic_DNA"/>
</dbReference>